<organism evidence="9 10">
    <name type="scientific">Phialocephala subalpina</name>
    <dbReference type="NCBI Taxonomy" id="576137"/>
    <lineage>
        <taxon>Eukaryota</taxon>
        <taxon>Fungi</taxon>
        <taxon>Dikarya</taxon>
        <taxon>Ascomycota</taxon>
        <taxon>Pezizomycotina</taxon>
        <taxon>Leotiomycetes</taxon>
        <taxon>Helotiales</taxon>
        <taxon>Mollisiaceae</taxon>
        <taxon>Phialocephala</taxon>
        <taxon>Phialocephala fortinii species complex</taxon>
    </lineage>
</organism>
<gene>
    <name evidence="9" type="ORF">PAC_06886</name>
</gene>
<evidence type="ECO:0000259" key="8">
    <source>
        <dbReference type="Pfam" id="PF10342"/>
    </source>
</evidence>
<keyword evidence="2 7" id="KW-0812">Transmembrane</keyword>
<dbReference type="Proteomes" id="UP000184330">
    <property type="component" value="Unassembled WGS sequence"/>
</dbReference>
<feature type="domain" description="Yeast cell wall synthesis Kre9/Knh1-like N-terminal" evidence="8">
    <location>
        <begin position="22"/>
        <end position="99"/>
    </location>
</feature>
<feature type="compositionally biased region" description="Polar residues" evidence="6">
    <location>
        <begin position="331"/>
        <end position="341"/>
    </location>
</feature>
<keyword evidence="10" id="KW-1185">Reference proteome</keyword>
<name>A0A1L7WW38_9HELO</name>
<accession>A0A1L7WW38</accession>
<feature type="transmembrane region" description="Helical" evidence="7">
    <location>
        <begin position="165"/>
        <end position="187"/>
    </location>
</feature>
<dbReference type="InterPro" id="IPR018466">
    <property type="entry name" value="Kre9/Knh1-like_N"/>
</dbReference>
<keyword evidence="3" id="KW-0732">Signal</keyword>
<dbReference type="InterPro" id="IPR051694">
    <property type="entry name" value="Immunoregulatory_rcpt-like"/>
</dbReference>
<dbReference type="PANTHER" id="PTHR15549">
    <property type="entry name" value="PAIRED IMMUNOGLOBULIN-LIKE TYPE 2 RECEPTOR"/>
    <property type="match status" value="1"/>
</dbReference>
<protein>
    <recommendedName>
        <fullName evidence="8">Yeast cell wall synthesis Kre9/Knh1-like N-terminal domain-containing protein</fullName>
    </recommendedName>
</protein>
<evidence type="ECO:0000256" key="5">
    <source>
        <dbReference type="ARBA" id="ARBA00023136"/>
    </source>
</evidence>
<dbReference type="OrthoDB" id="5589325at2759"/>
<evidence type="ECO:0000256" key="3">
    <source>
        <dbReference type="ARBA" id="ARBA00022729"/>
    </source>
</evidence>
<evidence type="ECO:0000256" key="1">
    <source>
        <dbReference type="ARBA" id="ARBA00004167"/>
    </source>
</evidence>
<feature type="region of interest" description="Disordered" evidence="6">
    <location>
        <begin position="331"/>
        <end position="359"/>
    </location>
</feature>
<dbReference type="EMBL" id="FJOG01000009">
    <property type="protein sequence ID" value="CZR56997.1"/>
    <property type="molecule type" value="Genomic_DNA"/>
</dbReference>
<dbReference type="STRING" id="576137.A0A1L7WW38"/>
<evidence type="ECO:0000256" key="4">
    <source>
        <dbReference type="ARBA" id="ARBA00022989"/>
    </source>
</evidence>
<evidence type="ECO:0000313" key="9">
    <source>
        <dbReference type="EMBL" id="CZR56997.1"/>
    </source>
</evidence>
<dbReference type="GO" id="GO:0016020">
    <property type="term" value="C:membrane"/>
    <property type="evidence" value="ECO:0007669"/>
    <property type="project" value="UniProtKB-SubCell"/>
</dbReference>
<evidence type="ECO:0000256" key="2">
    <source>
        <dbReference type="ARBA" id="ARBA00022692"/>
    </source>
</evidence>
<dbReference type="GO" id="GO:0071944">
    <property type="term" value="C:cell periphery"/>
    <property type="evidence" value="ECO:0007669"/>
    <property type="project" value="UniProtKB-ARBA"/>
</dbReference>
<keyword evidence="5 7" id="KW-0472">Membrane</keyword>
<keyword evidence="4 7" id="KW-1133">Transmembrane helix</keyword>
<dbReference type="Pfam" id="PF10342">
    <property type="entry name" value="Kre9_KNH"/>
    <property type="match status" value="1"/>
</dbReference>
<evidence type="ECO:0000313" key="10">
    <source>
        <dbReference type="Proteomes" id="UP000184330"/>
    </source>
</evidence>
<dbReference type="AlphaFoldDB" id="A0A1L7WW38"/>
<evidence type="ECO:0000256" key="7">
    <source>
        <dbReference type="SAM" id="Phobius"/>
    </source>
</evidence>
<sequence length="359" mass="37602">MLASGTKTSATTGLQFTNPTMQGITAGSAFNVTWEGANGTTTLTLQNGTSNSINTVDIIAFGITDPFLVWSPYVTTPASQYVLRLDDEGGASAYSGMFDMVVKNSGVAVVTTTVSTSPTSTSTSSSSSSSSSSSTQSPAAASTTATTSPTPSSTSSSSLSTGAKVGIAIGAVLGALAIVGVVAFFLLHRNKKSPASPSTPTETTPFGTSHYSQDLNMVGKAEIEAKVIPVEISGGQERLYEMGIDDFRILVTEKYFIFQASSLMIGARACRLDIRRVDGLSIAKKRSLNVCESTTKQTTRERTLDSRIVNAEHYAENLNIIVALKNTPKNTGSESRVQTSEQLLLPPPQSVPLPSKASN</sequence>
<reference evidence="9 10" key="1">
    <citation type="submission" date="2016-03" db="EMBL/GenBank/DDBJ databases">
        <authorList>
            <person name="Ploux O."/>
        </authorList>
    </citation>
    <scope>NUCLEOTIDE SEQUENCE [LARGE SCALE GENOMIC DNA]</scope>
    <source>
        <strain evidence="9 10">UAMH 11012</strain>
    </source>
</reference>
<evidence type="ECO:0000256" key="6">
    <source>
        <dbReference type="SAM" id="MobiDB-lite"/>
    </source>
</evidence>
<proteinExistence type="predicted"/>
<comment type="subcellular location">
    <subcellularLocation>
        <location evidence="1">Membrane</location>
        <topology evidence="1">Single-pass membrane protein</topology>
    </subcellularLocation>
</comment>
<feature type="region of interest" description="Disordered" evidence="6">
    <location>
        <begin position="113"/>
        <end position="160"/>
    </location>
</feature>